<dbReference type="Gene3D" id="2.40.330.10">
    <property type="entry name" value="DNA-binding pseudobarrel domain"/>
    <property type="match status" value="1"/>
</dbReference>
<keyword evidence="4" id="KW-0804">Transcription</keyword>
<name>A0A426X2L0_ENSVE</name>
<evidence type="ECO:0000256" key="2">
    <source>
        <dbReference type="ARBA" id="ARBA00023015"/>
    </source>
</evidence>
<dbReference type="SMART" id="SM01019">
    <property type="entry name" value="B3"/>
    <property type="match status" value="1"/>
</dbReference>
<dbReference type="AlphaFoldDB" id="A0A426X2L0"/>
<protein>
    <recommendedName>
        <fullName evidence="6">TF-B3 domain-containing protein</fullName>
    </recommendedName>
</protein>
<evidence type="ECO:0000256" key="5">
    <source>
        <dbReference type="ARBA" id="ARBA00023242"/>
    </source>
</evidence>
<evidence type="ECO:0000313" key="8">
    <source>
        <dbReference type="Proteomes" id="UP000287651"/>
    </source>
</evidence>
<comment type="subcellular location">
    <subcellularLocation>
        <location evidence="1">Nucleus</location>
    </subcellularLocation>
</comment>
<dbReference type="GO" id="GO:0005634">
    <property type="term" value="C:nucleus"/>
    <property type="evidence" value="ECO:0007669"/>
    <property type="project" value="UniProtKB-SubCell"/>
</dbReference>
<dbReference type="EMBL" id="AMZH03028388">
    <property type="protein sequence ID" value="RRT33714.1"/>
    <property type="molecule type" value="Genomic_DNA"/>
</dbReference>
<evidence type="ECO:0000256" key="3">
    <source>
        <dbReference type="ARBA" id="ARBA00023125"/>
    </source>
</evidence>
<keyword evidence="3" id="KW-0238">DNA-binding</keyword>
<dbReference type="Pfam" id="PF02362">
    <property type="entry name" value="B3"/>
    <property type="match status" value="1"/>
</dbReference>
<sequence length="194" mass="22345">MILCKELTNSDVANIGRIVLPKREAEAYLPPLSEREGIMLRMGDMTLAVTWKFKFRFWANNKSRMYILENTGGFVRAHCLRAGNFLIVYRNPTSGNHIVRGNKGMPQRSPLDSLQYSSSTLHVKKARSDRRHSPINPNKIIGHGSSSLTMTDMLYDLEGALLVLLTIFLNRCLFLRHLHLENLRYCYIIFLDYL</sequence>
<evidence type="ECO:0000313" key="7">
    <source>
        <dbReference type="EMBL" id="RRT33714.1"/>
    </source>
</evidence>
<dbReference type="Proteomes" id="UP000287651">
    <property type="component" value="Unassembled WGS sequence"/>
</dbReference>
<dbReference type="PANTHER" id="PTHR31140">
    <property type="entry name" value="B3 DOMAIN-CONTAINING TRANSCRIPTION FACTOR ABI3"/>
    <property type="match status" value="1"/>
</dbReference>
<evidence type="ECO:0000256" key="4">
    <source>
        <dbReference type="ARBA" id="ARBA00023163"/>
    </source>
</evidence>
<evidence type="ECO:0000256" key="1">
    <source>
        <dbReference type="ARBA" id="ARBA00004123"/>
    </source>
</evidence>
<dbReference type="GO" id="GO:0003677">
    <property type="term" value="F:DNA binding"/>
    <property type="evidence" value="ECO:0007669"/>
    <property type="project" value="UniProtKB-KW"/>
</dbReference>
<gene>
    <name evidence="7" type="ORF">B296_00053433</name>
</gene>
<dbReference type="SUPFAM" id="SSF101936">
    <property type="entry name" value="DNA-binding pseudobarrel domain"/>
    <property type="match status" value="1"/>
</dbReference>
<accession>A0A426X2L0</accession>
<dbReference type="InterPro" id="IPR003340">
    <property type="entry name" value="B3_DNA-bd"/>
</dbReference>
<proteinExistence type="predicted"/>
<dbReference type="InterPro" id="IPR015300">
    <property type="entry name" value="DNA-bd_pseudobarrel_sf"/>
</dbReference>
<comment type="caution">
    <text evidence="7">The sequence shown here is derived from an EMBL/GenBank/DDBJ whole genome shotgun (WGS) entry which is preliminary data.</text>
</comment>
<evidence type="ECO:0000259" key="6">
    <source>
        <dbReference type="SMART" id="SM01019"/>
    </source>
</evidence>
<reference evidence="7 8" key="1">
    <citation type="journal article" date="2014" name="Agronomy (Basel)">
        <title>A Draft Genome Sequence for Ensete ventricosum, the Drought-Tolerant Tree Against Hunger.</title>
        <authorList>
            <person name="Harrison J."/>
            <person name="Moore K.A."/>
            <person name="Paszkiewicz K."/>
            <person name="Jones T."/>
            <person name="Grant M."/>
            <person name="Ambacheew D."/>
            <person name="Muzemil S."/>
            <person name="Studholme D.J."/>
        </authorList>
    </citation>
    <scope>NUCLEOTIDE SEQUENCE [LARGE SCALE GENOMIC DNA]</scope>
</reference>
<feature type="domain" description="TF-B3" evidence="6">
    <location>
        <begin position="3"/>
        <end position="102"/>
    </location>
</feature>
<dbReference type="InterPro" id="IPR044800">
    <property type="entry name" value="LEC2-like"/>
</dbReference>
<keyword evidence="2" id="KW-0805">Transcription regulation</keyword>
<dbReference type="CDD" id="cd10017">
    <property type="entry name" value="B3_DNA"/>
    <property type="match status" value="1"/>
</dbReference>
<organism evidence="7 8">
    <name type="scientific">Ensete ventricosum</name>
    <name type="common">Abyssinian banana</name>
    <name type="synonym">Musa ensete</name>
    <dbReference type="NCBI Taxonomy" id="4639"/>
    <lineage>
        <taxon>Eukaryota</taxon>
        <taxon>Viridiplantae</taxon>
        <taxon>Streptophyta</taxon>
        <taxon>Embryophyta</taxon>
        <taxon>Tracheophyta</taxon>
        <taxon>Spermatophyta</taxon>
        <taxon>Magnoliopsida</taxon>
        <taxon>Liliopsida</taxon>
        <taxon>Zingiberales</taxon>
        <taxon>Musaceae</taxon>
        <taxon>Ensete</taxon>
    </lineage>
</organism>
<dbReference type="PANTHER" id="PTHR31140:SF90">
    <property type="entry name" value="B3 DOMAIN-CONTAINING TRANSCRIPTION FACTOR LEC2"/>
    <property type="match status" value="1"/>
</dbReference>
<keyword evidence="5" id="KW-0539">Nucleus</keyword>
<dbReference type="GO" id="GO:0003700">
    <property type="term" value="F:DNA-binding transcription factor activity"/>
    <property type="evidence" value="ECO:0007669"/>
    <property type="project" value="InterPro"/>
</dbReference>